<keyword evidence="3" id="KW-1185">Reference proteome</keyword>
<dbReference type="PANTHER" id="PTHR36151:SF3">
    <property type="entry name" value="ER-BOUND OXYGENASE MPAB_MPAB'_RUBBER OXYGENASE CATALYTIC DOMAIN-CONTAINING PROTEIN"/>
    <property type="match status" value="1"/>
</dbReference>
<protein>
    <submittedName>
        <fullName evidence="2">Oxygenase MpaB family protein</fullName>
    </submittedName>
</protein>
<accession>A0ABP4VFP9</accession>
<feature type="domain" description="ER-bound oxygenase mpaB/mpaB'/Rubber oxygenase catalytic" evidence="1">
    <location>
        <begin position="28"/>
        <end position="251"/>
    </location>
</feature>
<evidence type="ECO:0000259" key="1">
    <source>
        <dbReference type="Pfam" id="PF09995"/>
    </source>
</evidence>
<dbReference type="Pfam" id="PF09995">
    <property type="entry name" value="MPAB_Lcp_cat"/>
    <property type="match status" value="1"/>
</dbReference>
<name>A0ABP4VFP9_9ACTN</name>
<evidence type="ECO:0000313" key="3">
    <source>
        <dbReference type="Proteomes" id="UP001500383"/>
    </source>
</evidence>
<organism evidence="2 3">
    <name type="scientific">Dietzia cercidiphylli</name>
    <dbReference type="NCBI Taxonomy" id="498199"/>
    <lineage>
        <taxon>Bacteria</taxon>
        <taxon>Bacillati</taxon>
        <taxon>Actinomycetota</taxon>
        <taxon>Actinomycetes</taxon>
        <taxon>Mycobacteriales</taxon>
        <taxon>Dietziaceae</taxon>
        <taxon>Dietzia</taxon>
    </lineage>
</organism>
<sequence>MITELHRNPAPPTPRRRPPVLPDALDSIGAAGGVANVIMQLSWPEVGWGVRESRVDTGNVYKRPLKRARTTFQYLAVATLGSDDDKRVYREEVTRIHRRVHSTPDSPVEYSAVDPKLQMWVAACLYVGFEDVFEWLHGPMTESDREAFYRSAPSLGTTLQVRADQWPATRAEFDDYWHEGKSRIRFDDPVREHLVGLTELRMLPQPTTVLFGRLNKWVTTGFLHREFRDALGLAWDPRDQRRFERFLALTAAANRMLPYPVRTLTYRVLLLDLKWRLRTGRPLM</sequence>
<comment type="caution">
    <text evidence="2">The sequence shown here is derived from an EMBL/GenBank/DDBJ whole genome shotgun (WGS) entry which is preliminary data.</text>
</comment>
<dbReference type="EMBL" id="BAAAQG010000024">
    <property type="protein sequence ID" value="GAA1721711.1"/>
    <property type="molecule type" value="Genomic_DNA"/>
</dbReference>
<dbReference type="PANTHER" id="PTHR36151">
    <property type="entry name" value="BLR2777 PROTEIN"/>
    <property type="match status" value="1"/>
</dbReference>
<dbReference type="Proteomes" id="UP001500383">
    <property type="component" value="Unassembled WGS sequence"/>
</dbReference>
<gene>
    <name evidence="2" type="ORF">GCM10009831_34910</name>
</gene>
<evidence type="ECO:0000313" key="2">
    <source>
        <dbReference type="EMBL" id="GAA1721711.1"/>
    </source>
</evidence>
<dbReference type="RefSeq" id="WP_338404177.1">
    <property type="nucleotide sequence ID" value="NZ_BAAAQG010000024.1"/>
</dbReference>
<proteinExistence type="predicted"/>
<dbReference type="InterPro" id="IPR018713">
    <property type="entry name" value="MPAB/Lcp_cat_dom"/>
</dbReference>
<reference evidence="3" key="1">
    <citation type="journal article" date="2019" name="Int. J. Syst. Evol. Microbiol.">
        <title>The Global Catalogue of Microorganisms (GCM) 10K type strain sequencing project: providing services to taxonomists for standard genome sequencing and annotation.</title>
        <authorList>
            <consortium name="The Broad Institute Genomics Platform"/>
            <consortium name="The Broad Institute Genome Sequencing Center for Infectious Disease"/>
            <person name="Wu L."/>
            <person name="Ma J."/>
        </authorList>
    </citation>
    <scope>NUCLEOTIDE SEQUENCE [LARGE SCALE GENOMIC DNA]</scope>
    <source>
        <strain evidence="3">JCM 16002</strain>
    </source>
</reference>